<dbReference type="Proteomes" id="UP001147005">
    <property type="component" value="Unassembled WGS sequence"/>
</dbReference>
<feature type="coiled-coil region" evidence="1">
    <location>
        <begin position="42"/>
        <end position="76"/>
    </location>
</feature>
<accession>A0A9X4GJV9</accession>
<organism evidence="2 3">
    <name type="scientific">Citrobacter portucalensis</name>
    <dbReference type="NCBI Taxonomy" id="1639133"/>
    <lineage>
        <taxon>Bacteria</taxon>
        <taxon>Pseudomonadati</taxon>
        <taxon>Pseudomonadota</taxon>
        <taxon>Gammaproteobacteria</taxon>
        <taxon>Enterobacterales</taxon>
        <taxon>Enterobacteriaceae</taxon>
        <taxon>Citrobacter</taxon>
        <taxon>Citrobacter freundii complex</taxon>
    </lineage>
</organism>
<keyword evidence="1" id="KW-0175">Coiled coil</keyword>
<name>A0A9X4GJV9_9ENTR</name>
<dbReference type="AlphaFoldDB" id="A0A9X4GJV9"/>
<dbReference type="RefSeq" id="WP_275397613.1">
    <property type="nucleotide sequence ID" value="NZ_JAKIHW010000008.1"/>
</dbReference>
<evidence type="ECO:0008006" key="4">
    <source>
        <dbReference type="Google" id="ProtNLM"/>
    </source>
</evidence>
<proteinExistence type="predicted"/>
<comment type="caution">
    <text evidence="2">The sequence shown here is derived from an EMBL/GenBank/DDBJ whole genome shotgun (WGS) entry which is preliminary data.</text>
</comment>
<reference evidence="2" key="1">
    <citation type="submission" date="2022-01" db="EMBL/GenBank/DDBJ databases">
        <title>Genetic Characterization of Carbapenem-resistant Citrobacter spp. from China: a multicenter study.</title>
        <authorList>
            <person name="Ye L."/>
        </authorList>
    </citation>
    <scope>NUCLEOTIDE SEQUENCE</scope>
    <source>
        <strain evidence="2">IR5432</strain>
    </source>
</reference>
<sequence length="178" mass="19697">MTATNKPMTGAQLDELMAVAMRMQSDSEKMGERPVSLFAYAVQIAVLEIREVRSKYEELQSQNADMAVQLTNAESKCRELAAGHWPRLQEQDINALMRFNETCEDGEGYDIGAEAMARLVEIGLAGKGPHGIRNITPFGQWVINAREGEVDLEPLKTEEDNIAESALRMAQLRTGAAQ</sequence>
<evidence type="ECO:0000313" key="2">
    <source>
        <dbReference type="EMBL" id="MDE9618291.1"/>
    </source>
</evidence>
<protein>
    <recommendedName>
        <fullName evidence="4">Ead/Ea22-like family protein</fullName>
    </recommendedName>
</protein>
<gene>
    <name evidence="2" type="ORF">L2111_09380</name>
</gene>
<dbReference type="EMBL" id="JAKIHW010000008">
    <property type="protein sequence ID" value="MDE9618291.1"/>
    <property type="molecule type" value="Genomic_DNA"/>
</dbReference>
<evidence type="ECO:0000313" key="3">
    <source>
        <dbReference type="Proteomes" id="UP001147005"/>
    </source>
</evidence>
<evidence type="ECO:0000256" key="1">
    <source>
        <dbReference type="SAM" id="Coils"/>
    </source>
</evidence>